<feature type="compositionally biased region" description="Basic and acidic residues" evidence="6">
    <location>
        <begin position="1"/>
        <end position="19"/>
    </location>
</feature>
<evidence type="ECO:0000256" key="7">
    <source>
        <dbReference type="SAM" id="Phobius"/>
    </source>
</evidence>
<feature type="transmembrane region" description="Helical" evidence="7">
    <location>
        <begin position="322"/>
        <end position="346"/>
    </location>
</feature>
<name>A0ABS9TED5_9PSEU</name>
<feature type="transmembrane region" description="Helical" evidence="7">
    <location>
        <begin position="250"/>
        <end position="275"/>
    </location>
</feature>
<keyword evidence="9" id="KW-1185">Reference proteome</keyword>
<evidence type="ECO:0000256" key="6">
    <source>
        <dbReference type="SAM" id="MobiDB-lite"/>
    </source>
</evidence>
<organism evidence="8 9">
    <name type="scientific">Pseudonocardia alaniniphila</name>
    <dbReference type="NCBI Taxonomy" id="75291"/>
    <lineage>
        <taxon>Bacteria</taxon>
        <taxon>Bacillati</taxon>
        <taxon>Actinomycetota</taxon>
        <taxon>Actinomycetes</taxon>
        <taxon>Pseudonocardiales</taxon>
        <taxon>Pseudonocardiaceae</taxon>
        <taxon>Pseudonocardia</taxon>
    </lineage>
</organism>
<comment type="subcellular location">
    <subcellularLocation>
        <location evidence="1">Cell membrane</location>
        <topology evidence="1">Multi-pass membrane protein</topology>
    </subcellularLocation>
</comment>
<evidence type="ECO:0000256" key="1">
    <source>
        <dbReference type="ARBA" id="ARBA00004651"/>
    </source>
</evidence>
<dbReference type="PANTHER" id="PTHR30250">
    <property type="entry name" value="PST FAMILY PREDICTED COLANIC ACID TRANSPORTER"/>
    <property type="match status" value="1"/>
</dbReference>
<evidence type="ECO:0008006" key="10">
    <source>
        <dbReference type="Google" id="ProtNLM"/>
    </source>
</evidence>
<feature type="transmembrane region" description="Helical" evidence="7">
    <location>
        <begin position="115"/>
        <end position="138"/>
    </location>
</feature>
<feature type="transmembrane region" description="Helical" evidence="7">
    <location>
        <begin position="281"/>
        <end position="301"/>
    </location>
</feature>
<reference evidence="8 9" key="1">
    <citation type="submission" date="2022-03" db="EMBL/GenBank/DDBJ databases">
        <title>Pseudonocardia alaer sp. nov., a novel actinomycete isolated from reed forest soil.</title>
        <authorList>
            <person name="Wang L."/>
        </authorList>
    </citation>
    <scope>NUCLEOTIDE SEQUENCE [LARGE SCALE GENOMIC DNA]</scope>
    <source>
        <strain evidence="8 9">Y-16303</strain>
    </source>
</reference>
<dbReference type="PANTHER" id="PTHR30250:SF11">
    <property type="entry name" value="O-ANTIGEN TRANSPORTER-RELATED"/>
    <property type="match status" value="1"/>
</dbReference>
<evidence type="ECO:0000313" key="9">
    <source>
        <dbReference type="Proteomes" id="UP001299970"/>
    </source>
</evidence>
<feature type="transmembrane region" description="Helical" evidence="7">
    <location>
        <begin position="207"/>
        <end position="229"/>
    </location>
</feature>
<keyword evidence="2" id="KW-1003">Cell membrane</keyword>
<dbReference type="EMBL" id="JAKXMK010000011">
    <property type="protein sequence ID" value="MCH6166904.1"/>
    <property type="molecule type" value="Genomic_DNA"/>
</dbReference>
<comment type="caution">
    <text evidence="8">The sequence shown here is derived from an EMBL/GenBank/DDBJ whole genome shotgun (WGS) entry which is preliminary data.</text>
</comment>
<evidence type="ECO:0000256" key="2">
    <source>
        <dbReference type="ARBA" id="ARBA00022475"/>
    </source>
</evidence>
<dbReference type="RefSeq" id="WP_241036931.1">
    <property type="nucleotide sequence ID" value="NZ_JAKXMK010000011.1"/>
</dbReference>
<dbReference type="PRINTS" id="PR00173">
    <property type="entry name" value="EDTRNSPORT"/>
</dbReference>
<feature type="transmembrane region" description="Helical" evidence="7">
    <location>
        <begin position="390"/>
        <end position="412"/>
    </location>
</feature>
<accession>A0ABS9TED5</accession>
<keyword evidence="3 7" id="KW-0812">Transmembrane</keyword>
<feature type="transmembrane region" description="Helical" evidence="7">
    <location>
        <begin position="150"/>
        <end position="171"/>
    </location>
</feature>
<feature type="region of interest" description="Disordered" evidence="6">
    <location>
        <begin position="1"/>
        <end position="27"/>
    </location>
</feature>
<feature type="transmembrane region" description="Helical" evidence="7">
    <location>
        <begin position="88"/>
        <end position="108"/>
    </location>
</feature>
<feature type="transmembrane region" description="Helical" evidence="7">
    <location>
        <begin position="183"/>
        <end position="201"/>
    </location>
</feature>
<evidence type="ECO:0000313" key="8">
    <source>
        <dbReference type="EMBL" id="MCH6166904.1"/>
    </source>
</evidence>
<keyword evidence="4 7" id="KW-1133">Transmembrane helix</keyword>
<protein>
    <recommendedName>
        <fullName evidence="10">O-antigen/teichoic acid export membrane protein</fullName>
    </recommendedName>
</protein>
<gene>
    <name evidence="8" type="ORF">MMF94_14540</name>
</gene>
<dbReference type="InterPro" id="IPR050833">
    <property type="entry name" value="Poly_Biosynth_Transport"/>
</dbReference>
<feature type="transmembrane region" description="Helical" evidence="7">
    <location>
        <begin position="418"/>
        <end position="439"/>
    </location>
</feature>
<keyword evidence="5 7" id="KW-0472">Membrane</keyword>
<dbReference type="Proteomes" id="UP001299970">
    <property type="component" value="Unassembled WGS sequence"/>
</dbReference>
<feature type="transmembrane region" description="Helical" evidence="7">
    <location>
        <begin position="358"/>
        <end position="378"/>
    </location>
</feature>
<sequence>MDENQRVRAHAVGDQDESRGTSAVSVDEVRDHATRRRWRVPSFELNAVALMSATAITGVVGLAFWAVAARLPPSEVGRASAVLSTATMLSQLSSSNMGVLFGRVLAAAGVKSRRLVLGGYGIAVALSLVLGAVFVLIIPNHLLAGTVEKFTFPLLVALFSLFALQDWVLTGIRKAVWIPVEQLLFAIAKLGLLVLFSVWALHNGIILAWMLPCLLAVLVVNAVLLGRTLPRRREPVAADMPDRRGLTRIFLAEYATGAVMYVVPLTLPLLVVAVLGTEANAYYAVPWLIGESLGLLIYNISSSYLVEAAHDKQRIAALMARTIRLIALVAVPGVAVVVIAAPWILSIMGPEYADQGSTVLRLMVVAVLFSTVSTLYVAICRIQLQMARVVVIEAMIAVLVIGLAVALIRPLGIAGVGLGYLVAELIVAVATIRPLVRFLRANQFSFRQR</sequence>
<evidence type="ECO:0000256" key="3">
    <source>
        <dbReference type="ARBA" id="ARBA00022692"/>
    </source>
</evidence>
<evidence type="ECO:0000256" key="4">
    <source>
        <dbReference type="ARBA" id="ARBA00022989"/>
    </source>
</evidence>
<evidence type="ECO:0000256" key="5">
    <source>
        <dbReference type="ARBA" id="ARBA00023136"/>
    </source>
</evidence>
<feature type="transmembrane region" description="Helical" evidence="7">
    <location>
        <begin position="45"/>
        <end position="68"/>
    </location>
</feature>
<proteinExistence type="predicted"/>